<dbReference type="InterPro" id="IPR046112">
    <property type="entry name" value="DUF6049"/>
</dbReference>
<keyword evidence="2" id="KW-0812">Transmembrane</keyword>
<feature type="region of interest" description="Disordered" evidence="1">
    <location>
        <begin position="514"/>
        <end position="537"/>
    </location>
</feature>
<evidence type="ECO:0000313" key="5">
    <source>
        <dbReference type="Proteomes" id="UP001597229"/>
    </source>
</evidence>
<keyword evidence="5" id="KW-1185">Reference proteome</keyword>
<comment type="caution">
    <text evidence="4">The sequence shown here is derived from an EMBL/GenBank/DDBJ whole genome shotgun (WGS) entry which is preliminary data.</text>
</comment>
<keyword evidence="3" id="KW-0732">Signal</keyword>
<reference evidence="5" key="1">
    <citation type="journal article" date="2019" name="Int. J. Syst. Evol. Microbiol.">
        <title>The Global Catalogue of Microorganisms (GCM) 10K type strain sequencing project: providing services to taxonomists for standard genome sequencing and annotation.</title>
        <authorList>
            <consortium name="The Broad Institute Genomics Platform"/>
            <consortium name="The Broad Institute Genome Sequencing Center for Infectious Disease"/>
            <person name="Wu L."/>
            <person name="Ma J."/>
        </authorList>
    </citation>
    <scope>NUCLEOTIDE SEQUENCE [LARGE SCALE GENOMIC DNA]</scope>
    <source>
        <strain evidence="5">CCUG 52478</strain>
    </source>
</reference>
<proteinExistence type="predicted"/>
<protein>
    <submittedName>
        <fullName evidence="4">DUF6049 family protein</fullName>
    </submittedName>
</protein>
<sequence length="756" mass="78744">MVRRQSRLLGGVVTALVVALCLLVAPTTASARPGDTYDAPLQVTIDDLTPGVLPRSGPLIVTGTITNVDLETWHDIRLYPMFGAGPDCTTCPPVMTTEAELATAAASDPETPVGDRYTRDPKVRYDITTLDPGQSVSYLIRIPQSVLKDRFPHPQAGVYWFGVHALGSSPSDNDPTADGRARTFLPSVPASTKDSVDTAVVVPLRGRIAHAAEGELGRTQAWEQALSPDGTLGSALAFGSASGANPVTWLLDPALPDAVRQLARGNPVRAITPNKPNEEPPSSDGASPSETPSGDAGDGGGAAAEVDGATLEPDNPVVTTAESWLRQAQAVLPGGSVALLPYGDPDLAAAATGLPDLYKTAREHPGRVLKDWGVHGTPVVGAPNGYLDEAAITKVDDGATVLLTDQMFPTETFSETPPVGGLIGDRSVVVTSSGAARGGPGPDDAQSPVGLRQRLLSEAAVRVLKAGASRPEPLTLVLPSGIDAAGARSFWDGLGAVPWLHLVDLPTLVGASSVGAGPSSDRQIDPDELSYPDGQHDAQLDPNVLGEAGTLIRSARTLQSILGKDYAIGEELVGEALAGTSYGVRGDSDAGPRLGRTRDWVLEKLDKITIDAPQGVTLSSSSGSFNISVRNTLDQPVTVRIEATTDEGATIRAANPIVLTANSRASVPIEASMRRAGVHNIRLRLTDADGNPIGAEDALPIRSGQVGVVIWVIIGTGGGILFFAIAVRLYRRIRRHGQATEPTEPTEPTQPAEVTP</sequence>
<accession>A0ABW3W7F0</accession>
<keyword evidence="2" id="KW-0472">Membrane</keyword>
<feature type="transmembrane region" description="Helical" evidence="2">
    <location>
        <begin position="708"/>
        <end position="730"/>
    </location>
</feature>
<evidence type="ECO:0000256" key="1">
    <source>
        <dbReference type="SAM" id="MobiDB-lite"/>
    </source>
</evidence>
<dbReference type="Pfam" id="PF19516">
    <property type="entry name" value="DUF6049"/>
    <property type="match status" value="1"/>
</dbReference>
<gene>
    <name evidence="4" type="ORF">ACFQ3F_25775</name>
</gene>
<keyword evidence="2" id="KW-1133">Transmembrane helix</keyword>
<dbReference type="InterPro" id="IPR013783">
    <property type="entry name" value="Ig-like_fold"/>
</dbReference>
<dbReference type="EMBL" id="JBHTLX010000034">
    <property type="protein sequence ID" value="MFD1251223.1"/>
    <property type="molecule type" value="Genomic_DNA"/>
</dbReference>
<dbReference type="RefSeq" id="WP_367920325.1">
    <property type="nucleotide sequence ID" value="NZ_BAABAC010000028.1"/>
</dbReference>
<feature type="signal peptide" evidence="3">
    <location>
        <begin position="1"/>
        <end position="31"/>
    </location>
</feature>
<dbReference type="Gene3D" id="2.60.40.10">
    <property type="entry name" value="Immunoglobulins"/>
    <property type="match status" value="1"/>
</dbReference>
<evidence type="ECO:0000256" key="3">
    <source>
        <dbReference type="SAM" id="SignalP"/>
    </source>
</evidence>
<evidence type="ECO:0000313" key="4">
    <source>
        <dbReference type="EMBL" id="MFD1251223.1"/>
    </source>
</evidence>
<feature type="chain" id="PRO_5045890225" evidence="3">
    <location>
        <begin position="32"/>
        <end position="756"/>
    </location>
</feature>
<dbReference type="Proteomes" id="UP001597229">
    <property type="component" value="Unassembled WGS sequence"/>
</dbReference>
<evidence type="ECO:0000256" key="2">
    <source>
        <dbReference type="SAM" id="Phobius"/>
    </source>
</evidence>
<name>A0ABW3W7F0_9ACTN</name>
<organism evidence="4 5">
    <name type="scientific">Nocardioides ginsengisoli</name>
    <dbReference type="NCBI Taxonomy" id="363868"/>
    <lineage>
        <taxon>Bacteria</taxon>
        <taxon>Bacillati</taxon>
        <taxon>Actinomycetota</taxon>
        <taxon>Actinomycetes</taxon>
        <taxon>Propionibacteriales</taxon>
        <taxon>Nocardioidaceae</taxon>
        <taxon>Nocardioides</taxon>
    </lineage>
</organism>
<feature type="region of interest" description="Disordered" evidence="1">
    <location>
        <begin position="267"/>
        <end position="315"/>
    </location>
</feature>